<keyword evidence="3" id="KW-1185">Reference proteome</keyword>
<evidence type="ECO:0000313" key="2">
    <source>
        <dbReference type="EMBL" id="KAF5399598.1"/>
    </source>
</evidence>
<reference evidence="2" key="1">
    <citation type="submission" date="2019-05" db="EMBL/GenBank/DDBJ databases">
        <title>Annotation for the trematode Paragonimus heterotremus.</title>
        <authorList>
            <person name="Choi Y.-J."/>
        </authorList>
    </citation>
    <scope>NUCLEOTIDE SEQUENCE</scope>
    <source>
        <strain evidence="2">LC</strain>
    </source>
</reference>
<protein>
    <submittedName>
        <fullName evidence="2">DiGeorge syndrome critical region 6 protein</fullName>
    </submittedName>
</protein>
<dbReference type="Proteomes" id="UP000748531">
    <property type="component" value="Unassembled WGS sequence"/>
</dbReference>
<dbReference type="PANTHER" id="PTHR13054">
    <property type="entry name" value="DIGEORGE SYNDROME CRITICAL REGION 6 DGCR6 FAMILY MEMBER"/>
    <property type="match status" value="1"/>
</dbReference>
<dbReference type="PANTHER" id="PTHR13054:SF2">
    <property type="entry name" value="PROTEIN DGCR6"/>
    <property type="match status" value="1"/>
</dbReference>
<proteinExistence type="inferred from homology"/>
<comment type="similarity">
    <text evidence="1">Belongs to the gonadal family.</text>
</comment>
<accession>A0A8J4T603</accession>
<gene>
    <name evidence="2" type="ORF">PHET_06997</name>
</gene>
<organism evidence="2 3">
    <name type="scientific">Paragonimus heterotremus</name>
    <dbReference type="NCBI Taxonomy" id="100268"/>
    <lineage>
        <taxon>Eukaryota</taxon>
        <taxon>Metazoa</taxon>
        <taxon>Spiralia</taxon>
        <taxon>Lophotrochozoa</taxon>
        <taxon>Platyhelminthes</taxon>
        <taxon>Trematoda</taxon>
        <taxon>Digenea</taxon>
        <taxon>Plagiorchiida</taxon>
        <taxon>Troglotremata</taxon>
        <taxon>Troglotrematidae</taxon>
        <taxon>Paragonimus</taxon>
    </lineage>
</organism>
<dbReference type="EMBL" id="LUCH01003899">
    <property type="protein sequence ID" value="KAF5399598.1"/>
    <property type="molecule type" value="Genomic_DNA"/>
</dbReference>
<dbReference type="InterPro" id="IPR010849">
    <property type="entry name" value="Gonadal"/>
</dbReference>
<dbReference type="OrthoDB" id="21617at2759"/>
<dbReference type="Pfam" id="PF07324">
    <property type="entry name" value="DGCR6"/>
    <property type="match status" value="1"/>
</dbReference>
<evidence type="ECO:0000256" key="1">
    <source>
        <dbReference type="ARBA" id="ARBA00005939"/>
    </source>
</evidence>
<sequence>MVVTMSNNREAFQQRVYFYLTELRAFFAESPLDIRAGISEEILTQLAHVLADGSVFDLVAELAESQRLEEQALHKQLTELRADQSCERTALRNKHREERMLLAARPHHLPVLKKEQADEQKHLTKRQAEVLRTLSVHIVHSLDGRVIEQQTALERTGCSVFVRTTDPQQIRVQMRVLDWIMRLSQRPLPSELYRPSPVSDQWPP</sequence>
<comment type="caution">
    <text evidence="2">The sequence shown here is derived from an EMBL/GenBank/DDBJ whole genome shotgun (WGS) entry which is preliminary data.</text>
</comment>
<name>A0A8J4T603_9TREM</name>
<evidence type="ECO:0000313" key="3">
    <source>
        <dbReference type="Proteomes" id="UP000748531"/>
    </source>
</evidence>
<dbReference type="AlphaFoldDB" id="A0A8J4T603"/>